<dbReference type="EMBL" id="KV429043">
    <property type="protein sequence ID" value="KZT71871.1"/>
    <property type="molecule type" value="Genomic_DNA"/>
</dbReference>
<protein>
    <recommendedName>
        <fullName evidence="3">F-box domain-containing protein</fullName>
    </recommendedName>
</protein>
<evidence type="ECO:0008006" key="3">
    <source>
        <dbReference type="Google" id="ProtNLM"/>
    </source>
</evidence>
<gene>
    <name evidence="1" type="ORF">DAEQUDRAFT_763367</name>
</gene>
<accession>A0A165SEI6</accession>
<dbReference type="Proteomes" id="UP000076727">
    <property type="component" value="Unassembled WGS sequence"/>
</dbReference>
<dbReference type="AlphaFoldDB" id="A0A165SEI6"/>
<proteinExistence type="predicted"/>
<reference evidence="1 2" key="1">
    <citation type="journal article" date="2016" name="Mol. Biol. Evol.">
        <title>Comparative Genomics of Early-Diverging Mushroom-Forming Fungi Provides Insights into the Origins of Lignocellulose Decay Capabilities.</title>
        <authorList>
            <person name="Nagy L.G."/>
            <person name="Riley R."/>
            <person name="Tritt A."/>
            <person name="Adam C."/>
            <person name="Daum C."/>
            <person name="Floudas D."/>
            <person name="Sun H."/>
            <person name="Yadav J.S."/>
            <person name="Pangilinan J."/>
            <person name="Larsson K.H."/>
            <person name="Matsuura K."/>
            <person name="Barry K."/>
            <person name="Labutti K."/>
            <person name="Kuo R."/>
            <person name="Ohm R.A."/>
            <person name="Bhattacharya S.S."/>
            <person name="Shirouzu T."/>
            <person name="Yoshinaga Y."/>
            <person name="Martin F.M."/>
            <person name="Grigoriev I.V."/>
            <person name="Hibbett D.S."/>
        </authorList>
    </citation>
    <scope>NUCLEOTIDE SEQUENCE [LARGE SCALE GENOMIC DNA]</scope>
    <source>
        <strain evidence="1 2">L-15889</strain>
    </source>
</reference>
<organism evidence="1 2">
    <name type="scientific">Daedalea quercina L-15889</name>
    <dbReference type="NCBI Taxonomy" id="1314783"/>
    <lineage>
        <taxon>Eukaryota</taxon>
        <taxon>Fungi</taxon>
        <taxon>Dikarya</taxon>
        <taxon>Basidiomycota</taxon>
        <taxon>Agaricomycotina</taxon>
        <taxon>Agaricomycetes</taxon>
        <taxon>Polyporales</taxon>
        <taxon>Fomitopsis</taxon>
    </lineage>
</organism>
<evidence type="ECO:0000313" key="2">
    <source>
        <dbReference type="Proteomes" id="UP000076727"/>
    </source>
</evidence>
<dbReference type="OrthoDB" id="2791904at2759"/>
<sequence length="289" mass="32624">MSAPALPAELVREGILLAHSAEEDKSTALSILRVSKDVYLWILPVLFRTVVLTTRHQINAFSRVLKSSVQTTVGQAGTQVSLGSYVRHLWLGPNDRSPTNILQSPRINIWPEFAICAILPLCTSLKSLAISNFPEELWKNITLLVPPSVESIQLGSVRAYMLWDWTQMPCFSTLRCVTSLELDGVWSPRMYKAVATMPSMRTLRRFFPPTPRDTHYNALQRAAALEHSTTMEHVEIIGCTFRTSELAPRWLEKCTKASTGRVGPGRLVLRTVDGTIAWKMFFEDWMDHL</sequence>
<name>A0A165SEI6_9APHY</name>
<evidence type="ECO:0000313" key="1">
    <source>
        <dbReference type="EMBL" id="KZT71871.1"/>
    </source>
</evidence>
<keyword evidence="2" id="KW-1185">Reference proteome</keyword>